<dbReference type="EMBL" id="SADE01000002">
    <property type="protein sequence ID" value="RVU36486.1"/>
    <property type="molecule type" value="Genomic_DNA"/>
</dbReference>
<accession>A0A437QPN2</accession>
<evidence type="ECO:0000313" key="2">
    <source>
        <dbReference type="Proteomes" id="UP000287447"/>
    </source>
</evidence>
<sequence length="190" mass="21381">MPLSEPASRKPLHIRKYDMRGYIREDGLWDIEGHIRDTKGYSYENKYRGHMTPDDAIHDMSIRLTIDDDFVIQAVEAVTDGSPYMVCTEVPPNFQRMVGAQIGPGWRKTIRERLGGVYGCTHMVEMLGAMATVAYQTAYSSSAQTGKGGTTAVSDKPGKRPRLLNSCHAYREDGPIVKRQYPEFYTGPEE</sequence>
<gene>
    <name evidence="1" type="ORF">EOI86_14935</name>
</gene>
<organism evidence="1 2">
    <name type="scientific">Hwanghaeella grinnelliae</name>
    <dbReference type="NCBI Taxonomy" id="2500179"/>
    <lineage>
        <taxon>Bacteria</taxon>
        <taxon>Pseudomonadati</taxon>
        <taxon>Pseudomonadota</taxon>
        <taxon>Alphaproteobacteria</taxon>
        <taxon>Rhodospirillales</taxon>
        <taxon>Rhodospirillaceae</taxon>
        <taxon>Hwanghaeella</taxon>
    </lineage>
</organism>
<comment type="caution">
    <text evidence="1">The sequence shown here is derived from an EMBL/GenBank/DDBJ whole genome shotgun (WGS) entry which is preliminary data.</text>
</comment>
<protein>
    <submittedName>
        <fullName evidence="1">DUF2889 domain-containing protein</fullName>
    </submittedName>
</protein>
<dbReference type="AlphaFoldDB" id="A0A437QPN2"/>
<name>A0A437QPN2_9PROT</name>
<dbReference type="OrthoDB" id="6862397at2"/>
<dbReference type="InterPro" id="IPR021312">
    <property type="entry name" value="DUF2889"/>
</dbReference>
<dbReference type="RefSeq" id="WP_127765962.1">
    <property type="nucleotide sequence ID" value="NZ_SADE01000002.1"/>
</dbReference>
<proteinExistence type="predicted"/>
<keyword evidence="2" id="KW-1185">Reference proteome</keyword>
<evidence type="ECO:0000313" key="1">
    <source>
        <dbReference type="EMBL" id="RVU36486.1"/>
    </source>
</evidence>
<dbReference type="Pfam" id="PF11136">
    <property type="entry name" value="DUF2889"/>
    <property type="match status" value="1"/>
</dbReference>
<dbReference type="Proteomes" id="UP000287447">
    <property type="component" value="Unassembled WGS sequence"/>
</dbReference>
<reference evidence="2" key="1">
    <citation type="submission" date="2019-01" db="EMBL/GenBank/DDBJ databases">
        <title>Gri0909 isolated from a small marine red alga.</title>
        <authorList>
            <person name="Kim J."/>
            <person name="Jeong S.E."/>
            <person name="Jeon C.O."/>
        </authorList>
    </citation>
    <scope>NUCLEOTIDE SEQUENCE [LARGE SCALE GENOMIC DNA]</scope>
    <source>
        <strain evidence="2">Gri0909</strain>
    </source>
</reference>